<dbReference type="PANTHER" id="PTHR31904">
    <property type="entry name" value="BYPASS OF STOP CODON PROTEIN 5-RELATED"/>
    <property type="match status" value="1"/>
</dbReference>
<dbReference type="KEGG" id="tbl:TBLA_0B03210"/>
<feature type="region of interest" description="Disordered" evidence="1">
    <location>
        <begin position="607"/>
        <end position="644"/>
    </location>
</feature>
<protein>
    <recommendedName>
        <fullName evidence="6">Bul1 N-terminal domain-containing protein</fullName>
    </recommendedName>
</protein>
<feature type="domain" description="Bul1 C-terminal" evidence="3">
    <location>
        <begin position="729"/>
        <end position="936"/>
    </location>
</feature>
<sequence>MYPRLSPVASPNNPKLQRPLKEPSDSVVASMTSLTASPSRGRSTDSRVATSRSSSRISSSRGQESGSSPHRQLTKPAPISSNNKTRWLRSPSSPALSRTARRVASPSPSSASRKTSTNNHPTPNRAISCQDIPTKKSYKDNDVVVDVLPSFEMYNSLHRHIPQGNVDPDIHELPPSYNATQNHSESTLSHNNTSTSLEIQPLSTHSNSNINMNLNTLVPLHTQHLNIQNGSSTNNSNTATSSMRNSISEDIITPASNVNSNNDIIEPSPCLSIEDDINNTGQNVYIDKLYSLPKLTTPVQIEIHVTKAAAIPHEVPQEESILKEYTSGDIIHGYCIIENKSTQPLKFEMFYVTLEAYISVIDKQRSKRTLKRFLRMVDLSASWSYTNIILSSGATMVAGDLDHDDCLVGLNNSRILEPGKRYKKFFMFKLPNQMLDSACKQDQFSHCLLPPSFGIDKYRGNGQYSSIKINTALGCGHIGVKGSPILTNDHCDENLSINYTVDARIVGKDKKTSKLIIMKEQSYNLRVIPFSFSKTLMRGERSPQRQMKDLMLLVEERLSALESVFKRLEKTEPLKSIDIHSTDISGTIHDQLTLTDDDILQRKSSQLYATTSNPDSNSTIGLNKKFSGHMNNSRKNLPSYDSKENNDMIESEINYKLKPKILNTPVLKNSILSSLWGNNNTSNSSNTPSNSDERCGMIVVTGEIPQRGLPYWSPSLLRKSNTFQTMTKHAQENFTNLNSLMPLEETKIIKNINLKLTCIQSNNSMIHNPPEISSVTAELVCITTKSDNSIPITLNHEMLINNEKLMKMKDRFSLYFKKVGTYAKKFEDNKAKLNELYSLSRLNQPLRELKYTDFISSQLYNDVESLANIKVDIKSLPNIFVKQTNFNKSQTPISITPTISWSNTNAISPKKSSNDKISNEFSGLKASKTISTLESKSSSNHNSNDDDDMIRPTSSTNTASILRPSKSNSHQSPVKSSPKRKTAPSLPTSSNSNSLSHSYWKKTGDRQYERDVTIDLEISKDSKDTLVPDFQSCLCARFYLLRVNIKFDHHVGHCVIEIPISVKTLRLDQ</sequence>
<dbReference type="GO" id="GO:1990306">
    <property type="term" value="C:RSP5-BUL ubiquitin ligase complex"/>
    <property type="evidence" value="ECO:0007669"/>
    <property type="project" value="EnsemblFungi"/>
</dbReference>
<organism evidence="4 5">
    <name type="scientific">Henningerozyma blattae (strain ATCC 34711 / CBS 6284 / DSM 70876 / NBRC 10599 / NRRL Y-10934 / UCD 77-7)</name>
    <name type="common">Yeast</name>
    <name type="synonym">Tetrapisispora blattae</name>
    <dbReference type="NCBI Taxonomy" id="1071380"/>
    <lineage>
        <taxon>Eukaryota</taxon>
        <taxon>Fungi</taxon>
        <taxon>Dikarya</taxon>
        <taxon>Ascomycota</taxon>
        <taxon>Saccharomycotina</taxon>
        <taxon>Saccharomycetes</taxon>
        <taxon>Saccharomycetales</taxon>
        <taxon>Saccharomycetaceae</taxon>
        <taxon>Henningerozyma</taxon>
    </lineage>
</organism>
<feature type="compositionally biased region" description="Low complexity" evidence="1">
    <location>
        <begin position="984"/>
        <end position="998"/>
    </location>
</feature>
<feature type="compositionally biased region" description="Polar residues" evidence="1">
    <location>
        <begin position="118"/>
        <end position="127"/>
    </location>
</feature>
<feature type="region of interest" description="Disordered" evidence="1">
    <location>
        <begin position="1"/>
        <end position="134"/>
    </location>
</feature>
<dbReference type="Pfam" id="PF04426">
    <property type="entry name" value="Bul1_C"/>
    <property type="match status" value="2"/>
</dbReference>
<evidence type="ECO:0000256" key="1">
    <source>
        <dbReference type="SAM" id="MobiDB-lite"/>
    </source>
</evidence>
<evidence type="ECO:0000313" key="5">
    <source>
        <dbReference type="Proteomes" id="UP000002866"/>
    </source>
</evidence>
<gene>
    <name evidence="4" type="primary">TBLA0B03210</name>
    <name evidence="4" type="ORF">TBLA_0B03210</name>
</gene>
<dbReference type="RefSeq" id="XP_004178681.1">
    <property type="nucleotide sequence ID" value="XM_004178633.1"/>
</dbReference>
<feature type="compositionally biased region" description="Polar residues" evidence="1">
    <location>
        <begin position="607"/>
        <end position="621"/>
    </location>
</feature>
<dbReference type="OMA" id="WFRSAST"/>
<feature type="compositionally biased region" description="Low complexity" evidence="1">
    <location>
        <begin position="46"/>
        <end position="68"/>
    </location>
</feature>
<accession>I2GYG0</accession>
<dbReference type="OrthoDB" id="2283785at2759"/>
<feature type="domain" description="Bul1 N-terminal" evidence="2">
    <location>
        <begin position="135"/>
        <end position="588"/>
    </location>
</feature>
<feature type="compositionally biased region" description="Polar residues" evidence="1">
    <location>
        <begin position="79"/>
        <end position="96"/>
    </location>
</feature>
<dbReference type="InterPro" id="IPR039634">
    <property type="entry name" value="Bul1-like"/>
</dbReference>
<feature type="region of interest" description="Disordered" evidence="1">
    <location>
        <begin position="930"/>
        <end position="1002"/>
    </location>
</feature>
<evidence type="ECO:0008006" key="6">
    <source>
        <dbReference type="Google" id="ProtNLM"/>
    </source>
</evidence>
<dbReference type="GO" id="GO:0000209">
    <property type="term" value="P:protein polyubiquitination"/>
    <property type="evidence" value="ECO:0007669"/>
    <property type="project" value="EnsemblFungi"/>
</dbReference>
<dbReference type="InterPro" id="IPR007519">
    <property type="entry name" value="Bul1_N"/>
</dbReference>
<evidence type="ECO:0000313" key="4">
    <source>
        <dbReference type="EMBL" id="CCH59162.1"/>
    </source>
</evidence>
<dbReference type="STRING" id="1071380.I2GYG0"/>
<feature type="compositionally biased region" description="Low complexity" evidence="1">
    <location>
        <begin position="102"/>
        <end position="117"/>
    </location>
</feature>
<evidence type="ECO:0000259" key="2">
    <source>
        <dbReference type="Pfam" id="PF04425"/>
    </source>
</evidence>
<dbReference type="Proteomes" id="UP000002866">
    <property type="component" value="Chromosome 2"/>
</dbReference>
<feature type="compositionally biased region" description="Polar residues" evidence="1">
    <location>
        <begin position="27"/>
        <end position="41"/>
    </location>
</feature>
<evidence type="ECO:0000259" key="3">
    <source>
        <dbReference type="Pfam" id="PF04426"/>
    </source>
</evidence>
<dbReference type="GO" id="GO:0000151">
    <property type="term" value="C:ubiquitin ligase complex"/>
    <property type="evidence" value="ECO:0007669"/>
    <property type="project" value="EnsemblFungi"/>
</dbReference>
<dbReference type="Pfam" id="PF04425">
    <property type="entry name" value="Bul1_N"/>
    <property type="match status" value="1"/>
</dbReference>
<dbReference type="PANTHER" id="PTHR31904:SF1">
    <property type="entry name" value="BYPASS OF STOP CODON PROTEIN 5-RELATED"/>
    <property type="match status" value="1"/>
</dbReference>
<keyword evidence="5" id="KW-1185">Reference proteome</keyword>
<proteinExistence type="predicted"/>
<reference evidence="4 5" key="1">
    <citation type="journal article" date="2011" name="Proc. Natl. Acad. Sci. U.S.A.">
        <title>Evolutionary erosion of yeast sex chromosomes by mating-type switching accidents.</title>
        <authorList>
            <person name="Gordon J.L."/>
            <person name="Armisen D."/>
            <person name="Proux-Wera E."/>
            <person name="Oheigeartaigh S.S."/>
            <person name="Byrne K.P."/>
            <person name="Wolfe K.H."/>
        </authorList>
    </citation>
    <scope>NUCLEOTIDE SEQUENCE [LARGE SCALE GENOMIC DNA]</scope>
    <source>
        <strain evidence="5">ATCC 34711 / CBS 6284 / DSM 70876 / NBRC 10599 / NRRL Y-10934 / UCD 77-7</strain>
    </source>
</reference>
<dbReference type="HOGENOM" id="CLU_010320_0_0_1"/>
<dbReference type="AlphaFoldDB" id="I2GYG0"/>
<name>I2GYG0_HENB6</name>
<feature type="compositionally biased region" description="Polar residues" evidence="1">
    <location>
        <begin position="952"/>
        <end position="975"/>
    </location>
</feature>
<dbReference type="GO" id="GO:0006513">
    <property type="term" value="P:protein monoubiquitination"/>
    <property type="evidence" value="ECO:0007669"/>
    <property type="project" value="EnsemblFungi"/>
</dbReference>
<feature type="domain" description="Bul1 C-terminal" evidence="3">
    <location>
        <begin position="955"/>
        <end position="1064"/>
    </location>
</feature>
<dbReference type="eggNOG" id="ENOG502QSAC">
    <property type="taxonomic scope" value="Eukaryota"/>
</dbReference>
<dbReference type="InterPro" id="IPR022794">
    <property type="entry name" value="Bul1_C"/>
</dbReference>
<dbReference type="EMBL" id="HE806317">
    <property type="protein sequence ID" value="CCH59162.1"/>
    <property type="molecule type" value="Genomic_DNA"/>
</dbReference>
<dbReference type="GeneID" id="14494538"/>
<dbReference type="GO" id="GO:0034450">
    <property type="term" value="F:ubiquitin-ubiquitin ligase activity"/>
    <property type="evidence" value="ECO:0007669"/>
    <property type="project" value="EnsemblFungi"/>
</dbReference>
<dbReference type="InParanoid" id="I2GYG0"/>